<dbReference type="EMBL" id="OV725077">
    <property type="protein sequence ID" value="CAH1392179.1"/>
    <property type="molecule type" value="Genomic_DNA"/>
</dbReference>
<keyword evidence="9" id="KW-0915">Sodium</keyword>
<evidence type="ECO:0000256" key="4">
    <source>
        <dbReference type="ARBA" id="ARBA00022692"/>
    </source>
</evidence>
<dbReference type="GO" id="GO:0005765">
    <property type="term" value="C:lysosomal membrane"/>
    <property type="evidence" value="ECO:0007669"/>
    <property type="project" value="UniProtKB-SubCell"/>
</dbReference>
<dbReference type="AlphaFoldDB" id="A0A9P0EC20"/>
<feature type="transmembrane region" description="Helical" evidence="16">
    <location>
        <begin position="262"/>
        <end position="280"/>
    </location>
</feature>
<evidence type="ECO:0000256" key="12">
    <source>
        <dbReference type="ARBA" id="ARBA00023180"/>
    </source>
</evidence>
<dbReference type="Proteomes" id="UP001152798">
    <property type="component" value="Chromosome 1"/>
</dbReference>
<feature type="transmembrane region" description="Helical" evidence="16">
    <location>
        <begin position="476"/>
        <end position="500"/>
    </location>
</feature>
<feature type="transmembrane region" description="Helical" evidence="16">
    <location>
        <begin position="103"/>
        <end position="126"/>
    </location>
</feature>
<evidence type="ECO:0000256" key="11">
    <source>
        <dbReference type="ARBA" id="ARBA00023157"/>
    </source>
</evidence>
<dbReference type="PANTHER" id="PTHR22950">
    <property type="entry name" value="AMINO ACID TRANSPORTER"/>
    <property type="match status" value="1"/>
</dbReference>
<feature type="transmembrane region" description="Helical" evidence="16">
    <location>
        <begin position="173"/>
        <end position="200"/>
    </location>
</feature>
<evidence type="ECO:0000256" key="5">
    <source>
        <dbReference type="ARBA" id="ARBA00022723"/>
    </source>
</evidence>
<gene>
    <name evidence="18" type="ORF">NEZAVI_LOCUS3045</name>
</gene>
<feature type="compositionally biased region" description="Polar residues" evidence="15">
    <location>
        <begin position="21"/>
        <end position="30"/>
    </location>
</feature>
<feature type="transmembrane region" description="Helical" evidence="16">
    <location>
        <begin position="367"/>
        <end position="389"/>
    </location>
</feature>
<evidence type="ECO:0000256" key="6">
    <source>
        <dbReference type="ARBA" id="ARBA00022753"/>
    </source>
</evidence>
<evidence type="ECO:0000256" key="1">
    <source>
        <dbReference type="ARBA" id="ARBA00004107"/>
    </source>
</evidence>
<organism evidence="18 19">
    <name type="scientific">Nezara viridula</name>
    <name type="common">Southern green stink bug</name>
    <name type="synonym">Cimex viridulus</name>
    <dbReference type="NCBI Taxonomy" id="85310"/>
    <lineage>
        <taxon>Eukaryota</taxon>
        <taxon>Metazoa</taxon>
        <taxon>Ecdysozoa</taxon>
        <taxon>Arthropoda</taxon>
        <taxon>Hexapoda</taxon>
        <taxon>Insecta</taxon>
        <taxon>Pterygota</taxon>
        <taxon>Neoptera</taxon>
        <taxon>Paraneoptera</taxon>
        <taxon>Hemiptera</taxon>
        <taxon>Heteroptera</taxon>
        <taxon>Panheteroptera</taxon>
        <taxon>Pentatomomorpha</taxon>
        <taxon>Pentatomoidea</taxon>
        <taxon>Pentatomidae</taxon>
        <taxon>Pentatominae</taxon>
        <taxon>Nezara</taxon>
    </lineage>
</organism>
<feature type="transmembrane region" description="Helical" evidence="16">
    <location>
        <begin position="292"/>
        <end position="313"/>
    </location>
</feature>
<keyword evidence="4 16" id="KW-0812">Transmembrane</keyword>
<sequence length="535" mass="59852">MNGYRPRLFRRDSESRPLLSSDVSRPTSESEGPGFMFYQSETSDSEAWDQSQPNFISSHRAAFNQDQDLYSTFVPKKPPIVDSTMSKRNQTSRKEPTISKQSSLVTIFAVWNTMMGTSLLAMPWGMERAGLVAGPFLMIVQGGVCLFTAYLNLRTESHLGSPTWEISELTRALLGPVAEVIAKIFSFVVLLGANIVYWILMSNFLYFTINFITGVREDVILSDTVVSSVNSSLAGALCPLFKEEIMNESLKEISLYQRIWDLQNTVPIFLVLIIGPLLNFKSPTFFTKFNSLGTLSVMYIILFVIIKSSFWGINIDLKDVTSIHYTPLIKGSFPAMSGMLALSYFIHNIIITLMRSNANQKNNGRDLTIAYILVMLTYLSIGVVFFLGFPLGKSCIQDNLLNNFATWDIMTVAARAFLLFQLMTVFPLISYMLRVQTMVALVGNPYPSRGHILLFNAFVITVCVLFAVFLPKIGTIIRFTGALSGLVHVFAIPCLLRLATLKKSGKISTPSYTMYILIIIYGAANLIGQFFVKDR</sequence>
<dbReference type="GO" id="GO:0046872">
    <property type="term" value="F:metal ion binding"/>
    <property type="evidence" value="ECO:0007669"/>
    <property type="project" value="UniProtKB-KW"/>
</dbReference>
<keyword evidence="10 16" id="KW-0472">Membrane</keyword>
<evidence type="ECO:0000256" key="14">
    <source>
        <dbReference type="ARBA" id="ARBA00038442"/>
    </source>
</evidence>
<evidence type="ECO:0000256" key="2">
    <source>
        <dbReference type="ARBA" id="ARBA00004155"/>
    </source>
</evidence>
<dbReference type="Pfam" id="PF01490">
    <property type="entry name" value="Aa_trans"/>
    <property type="match status" value="1"/>
</dbReference>
<feature type="transmembrane region" description="Helical" evidence="16">
    <location>
        <begin position="452"/>
        <end position="470"/>
    </location>
</feature>
<evidence type="ECO:0000256" key="3">
    <source>
        <dbReference type="ARBA" id="ARBA00022448"/>
    </source>
</evidence>
<dbReference type="OrthoDB" id="294730at2759"/>
<evidence type="ECO:0000256" key="16">
    <source>
        <dbReference type="SAM" id="Phobius"/>
    </source>
</evidence>
<feature type="region of interest" description="Disordered" evidence="15">
    <location>
        <begin position="1"/>
        <end position="36"/>
    </location>
</feature>
<evidence type="ECO:0000256" key="10">
    <source>
        <dbReference type="ARBA" id="ARBA00023136"/>
    </source>
</evidence>
<protein>
    <recommendedName>
        <fullName evidence="17">Amino acid transporter transmembrane domain-containing protein</fullName>
    </recommendedName>
</protein>
<proteinExistence type="inferred from homology"/>
<keyword evidence="19" id="KW-1185">Reference proteome</keyword>
<feature type="transmembrane region" description="Helical" evidence="16">
    <location>
        <begin position="409"/>
        <end position="431"/>
    </location>
</feature>
<keyword evidence="7" id="KW-0029">Amino-acid transport</keyword>
<dbReference type="PANTHER" id="PTHR22950:SF244">
    <property type="entry name" value="NEUTRAL AMINO ACID TRANSPORTER 9"/>
    <property type="match status" value="1"/>
</dbReference>
<evidence type="ECO:0000256" key="13">
    <source>
        <dbReference type="ARBA" id="ARBA00023228"/>
    </source>
</evidence>
<keyword evidence="13" id="KW-0458">Lysosome</keyword>
<keyword evidence="12" id="KW-0325">Glycoprotein</keyword>
<keyword evidence="11" id="KW-1015">Disulfide bond</keyword>
<dbReference type="InterPro" id="IPR013057">
    <property type="entry name" value="AA_transpt_TM"/>
</dbReference>
<keyword evidence="6" id="KW-0967">Endosome</keyword>
<evidence type="ECO:0000256" key="9">
    <source>
        <dbReference type="ARBA" id="ARBA00023053"/>
    </source>
</evidence>
<evidence type="ECO:0000259" key="17">
    <source>
        <dbReference type="Pfam" id="PF01490"/>
    </source>
</evidence>
<comment type="similarity">
    <text evidence="14">Belongs to the amino acid/polyamine transporter 2 family. SLC38A9 subfamily.</text>
</comment>
<accession>A0A9P0EC20</accession>
<feature type="transmembrane region" description="Helical" evidence="16">
    <location>
        <begin position="132"/>
        <end position="153"/>
    </location>
</feature>
<evidence type="ECO:0000256" key="7">
    <source>
        <dbReference type="ARBA" id="ARBA00022970"/>
    </source>
</evidence>
<keyword evidence="3" id="KW-0813">Transport</keyword>
<reference evidence="18" key="1">
    <citation type="submission" date="2022-01" db="EMBL/GenBank/DDBJ databases">
        <authorList>
            <person name="King R."/>
        </authorList>
    </citation>
    <scope>NUCLEOTIDE SEQUENCE</scope>
</reference>
<evidence type="ECO:0000256" key="15">
    <source>
        <dbReference type="SAM" id="MobiDB-lite"/>
    </source>
</evidence>
<comment type="subcellular location">
    <subcellularLocation>
        <location evidence="1">Late endosome membrane</location>
        <topology evidence="1">Multi-pass membrane protein</topology>
    </subcellularLocation>
    <subcellularLocation>
        <location evidence="2">Lysosome membrane</location>
        <topology evidence="2">Multi-pass membrane protein</topology>
    </subcellularLocation>
</comment>
<name>A0A9P0EC20_NEZVI</name>
<dbReference type="GO" id="GO:0031902">
    <property type="term" value="C:late endosome membrane"/>
    <property type="evidence" value="ECO:0007669"/>
    <property type="project" value="UniProtKB-SubCell"/>
</dbReference>
<keyword evidence="5" id="KW-0479">Metal-binding</keyword>
<evidence type="ECO:0000256" key="8">
    <source>
        <dbReference type="ARBA" id="ARBA00022989"/>
    </source>
</evidence>
<feature type="transmembrane region" description="Helical" evidence="16">
    <location>
        <begin position="333"/>
        <end position="355"/>
    </location>
</feature>
<evidence type="ECO:0000313" key="19">
    <source>
        <dbReference type="Proteomes" id="UP001152798"/>
    </source>
</evidence>
<evidence type="ECO:0000313" key="18">
    <source>
        <dbReference type="EMBL" id="CAH1392179.1"/>
    </source>
</evidence>
<dbReference type="GO" id="GO:0015179">
    <property type="term" value="F:L-amino acid transmembrane transporter activity"/>
    <property type="evidence" value="ECO:0007669"/>
    <property type="project" value="TreeGrafter"/>
</dbReference>
<feature type="transmembrane region" description="Helical" evidence="16">
    <location>
        <begin position="512"/>
        <end position="532"/>
    </location>
</feature>
<keyword evidence="8 16" id="KW-1133">Transmembrane helix</keyword>
<feature type="domain" description="Amino acid transporter transmembrane" evidence="17">
    <location>
        <begin position="102"/>
        <end position="522"/>
    </location>
</feature>